<dbReference type="STRING" id="196109.A0A136IQG1"/>
<dbReference type="InterPro" id="IPR040632">
    <property type="entry name" value="Sulfotransfer_4"/>
</dbReference>
<keyword evidence="1" id="KW-0378">Hydrolase</keyword>
<feature type="non-terminal residue" evidence="1">
    <location>
        <position position="270"/>
    </location>
</feature>
<dbReference type="InParanoid" id="A0A136IQG1"/>
<reference evidence="2" key="1">
    <citation type="submission" date="2016-02" db="EMBL/GenBank/DDBJ databases">
        <title>Draft genome sequence of Microdochium bolleyi, a fungal endophyte of beachgrass.</title>
        <authorList>
            <consortium name="DOE Joint Genome Institute"/>
            <person name="David A.S."/>
            <person name="May G."/>
            <person name="Haridas S."/>
            <person name="Lim J."/>
            <person name="Wang M."/>
            <person name="Labutti K."/>
            <person name="Lipzen A."/>
            <person name="Barry K."/>
            <person name="Grigoriev I.V."/>
        </authorList>
    </citation>
    <scope>NUCLEOTIDE SEQUENCE [LARGE SCALE GENOMIC DNA]</scope>
    <source>
        <strain evidence="2">J235TASD1</strain>
    </source>
</reference>
<organism evidence="1 2">
    <name type="scientific">Microdochium bolleyi</name>
    <dbReference type="NCBI Taxonomy" id="196109"/>
    <lineage>
        <taxon>Eukaryota</taxon>
        <taxon>Fungi</taxon>
        <taxon>Dikarya</taxon>
        <taxon>Ascomycota</taxon>
        <taxon>Pezizomycotina</taxon>
        <taxon>Sordariomycetes</taxon>
        <taxon>Xylariomycetidae</taxon>
        <taxon>Xylariales</taxon>
        <taxon>Microdochiaceae</taxon>
        <taxon>Microdochium</taxon>
    </lineage>
</organism>
<gene>
    <name evidence="1" type="ORF">Micbo1qcDRAFT_167869</name>
</gene>
<dbReference type="EMBL" id="KQ964264">
    <property type="protein sequence ID" value="KXJ87161.1"/>
    <property type="molecule type" value="Genomic_DNA"/>
</dbReference>
<protein>
    <submittedName>
        <fullName evidence="1">p-loop containing nucleoside triphosphate hydrolase protein</fullName>
    </submittedName>
</protein>
<sequence length="270" mass="30299">MAHSRDHSSDNNVDMADTKLQARRVPMQVLSLGMPRTGTASMREALQILLGEPIYHALELFDHVDHCAQWTSAINAKFGDESNSAREALVRNIDKLLPLGDYAAITDVPAICFGEELVEAFPESKVVLVERDIETWYTSFDHTIMQGLWSPVNNFVAALDPWFLGPTAGVHHAWIKGWFKAGGLEEMRAGARGHYREYYAHVRKVTPPERLLEYKLGTGWEPLCEFLGRPVPDVPFPRVNESAAFDAKINELLRTAGRSIVYHASVYVLP</sequence>
<dbReference type="Gene3D" id="3.40.50.300">
    <property type="entry name" value="P-loop containing nucleotide triphosphate hydrolases"/>
    <property type="match status" value="1"/>
</dbReference>
<dbReference type="GO" id="GO:0016787">
    <property type="term" value="F:hydrolase activity"/>
    <property type="evidence" value="ECO:0007669"/>
    <property type="project" value="UniProtKB-KW"/>
</dbReference>
<evidence type="ECO:0000313" key="2">
    <source>
        <dbReference type="Proteomes" id="UP000070501"/>
    </source>
</evidence>
<dbReference type="InterPro" id="IPR027417">
    <property type="entry name" value="P-loop_NTPase"/>
</dbReference>
<proteinExistence type="predicted"/>
<dbReference type="Proteomes" id="UP000070501">
    <property type="component" value="Unassembled WGS sequence"/>
</dbReference>
<dbReference type="SUPFAM" id="SSF52540">
    <property type="entry name" value="P-loop containing nucleoside triphosphate hydrolases"/>
    <property type="match status" value="1"/>
</dbReference>
<dbReference type="OrthoDB" id="408152at2759"/>
<dbReference type="AlphaFoldDB" id="A0A136IQG1"/>
<name>A0A136IQG1_9PEZI</name>
<keyword evidence="2" id="KW-1185">Reference proteome</keyword>
<dbReference type="PANTHER" id="PTHR36978:SF4">
    <property type="entry name" value="P-LOOP CONTAINING NUCLEOSIDE TRIPHOSPHATE HYDROLASE PROTEIN"/>
    <property type="match status" value="1"/>
</dbReference>
<accession>A0A136IQG1</accession>
<evidence type="ECO:0000313" key="1">
    <source>
        <dbReference type="EMBL" id="KXJ87161.1"/>
    </source>
</evidence>
<dbReference type="PANTHER" id="PTHR36978">
    <property type="entry name" value="P-LOOP CONTAINING NUCLEOTIDE TRIPHOSPHATE HYDROLASE"/>
    <property type="match status" value="1"/>
</dbReference>
<dbReference type="Pfam" id="PF17784">
    <property type="entry name" value="Sulfotransfer_4"/>
    <property type="match status" value="1"/>
</dbReference>